<dbReference type="InterPro" id="IPR001810">
    <property type="entry name" value="F-box_dom"/>
</dbReference>
<reference evidence="1" key="1">
    <citation type="journal article" date="2016" name="Nat. Genet.">
        <title>A high-quality carrot genome assembly provides new insights into carotenoid accumulation and asterid genome evolution.</title>
        <authorList>
            <person name="Iorizzo M."/>
            <person name="Ellison S."/>
            <person name="Senalik D."/>
            <person name="Zeng P."/>
            <person name="Satapoomin P."/>
            <person name="Huang J."/>
            <person name="Bowman M."/>
            <person name="Iovene M."/>
            <person name="Sanseverino W."/>
            <person name="Cavagnaro P."/>
            <person name="Yildiz M."/>
            <person name="Macko-Podgorni A."/>
            <person name="Moranska E."/>
            <person name="Grzebelus E."/>
            <person name="Grzebelus D."/>
            <person name="Ashrafi H."/>
            <person name="Zheng Z."/>
            <person name="Cheng S."/>
            <person name="Spooner D."/>
            <person name="Van Deynze A."/>
            <person name="Simon P."/>
        </authorList>
    </citation>
    <scope>NUCLEOTIDE SEQUENCE</scope>
    <source>
        <tissue evidence="1">Leaf</tissue>
    </source>
</reference>
<dbReference type="CDD" id="cd09917">
    <property type="entry name" value="F-box_SF"/>
    <property type="match status" value="1"/>
</dbReference>
<dbReference type="KEGG" id="dcr:108222748"/>
<dbReference type="InterPro" id="IPR036047">
    <property type="entry name" value="F-box-like_dom_sf"/>
</dbReference>
<dbReference type="SMART" id="SM00256">
    <property type="entry name" value="FBOX"/>
    <property type="match status" value="1"/>
</dbReference>
<dbReference type="Pfam" id="PF08268">
    <property type="entry name" value="FBA_3"/>
    <property type="match status" value="1"/>
</dbReference>
<dbReference type="Pfam" id="PF12937">
    <property type="entry name" value="F-box-like"/>
    <property type="match status" value="1"/>
</dbReference>
<dbReference type="PROSITE" id="PS50181">
    <property type="entry name" value="FBOX"/>
    <property type="match status" value="1"/>
</dbReference>
<dbReference type="OMA" id="WGKEYSI"/>
<dbReference type="Proteomes" id="UP000077755">
    <property type="component" value="Chromosome 5"/>
</dbReference>
<dbReference type="InterPro" id="IPR013187">
    <property type="entry name" value="F-box-assoc_dom_typ3"/>
</dbReference>
<protein>
    <submittedName>
        <fullName evidence="1">Uncharacterized protein</fullName>
    </submittedName>
</protein>
<keyword evidence="2" id="KW-1185">Reference proteome</keyword>
<dbReference type="SUPFAM" id="SSF81383">
    <property type="entry name" value="F-box domain"/>
    <property type="match status" value="1"/>
</dbReference>
<sequence length="418" mass="47823">MMDFNMEKPTKKRDCKEDEHRSGIDSLPDEIALDIFSRLSVTSLMQSRFVCRYWKNFSFDQNLVSLHLSQAGKRDPLLIFHSDFPIRNQLCFAELFGTDAAAEGIVKKISTPFSASMPEFTVVGSCNGLLCLFDSLYKDAVYIYNPFTRDYKELPKTRQYDEETVVCGFGYHPETNQYKVIKIVYYWIVNFGYPRARSRIRTSHNSKSEVFVLSLGGNAWRNIGEAPYFIQRRSQGALFTCGRLHWQTRGGSKNVRGLVIISFDLADEKFHEVPRPDFSCVADGHTYHLANLKGCLSAIVYKYGSKELEIWVMKEYNVQESWIKEFKIGANLPDSPSTNLLQPVRIWRSSVHRALVRILCILENGKILMEYSAGKLALYDVLSGRYKDITFKGMPSVFQTVVHVGSLNQIDVPIIGNM</sequence>
<dbReference type="InterPro" id="IPR017451">
    <property type="entry name" value="F-box-assoc_interact_dom"/>
</dbReference>
<dbReference type="Gramene" id="KZM96461">
    <property type="protein sequence ID" value="KZM96461"/>
    <property type="gene ID" value="DCAR_019703"/>
</dbReference>
<dbReference type="PANTHER" id="PTHR31672">
    <property type="entry name" value="BNACNNG10540D PROTEIN"/>
    <property type="match status" value="1"/>
</dbReference>
<dbReference type="Gene3D" id="1.20.1280.50">
    <property type="match status" value="1"/>
</dbReference>
<name>A0A164ZV91_DAUCS</name>
<accession>A0A164ZV91</accession>
<dbReference type="OrthoDB" id="1894463at2759"/>
<dbReference type="NCBIfam" id="TIGR01640">
    <property type="entry name" value="F_box_assoc_1"/>
    <property type="match status" value="1"/>
</dbReference>
<organism evidence="1 2">
    <name type="scientific">Daucus carota subsp. sativus</name>
    <name type="common">Carrot</name>
    <dbReference type="NCBI Taxonomy" id="79200"/>
    <lineage>
        <taxon>Eukaryota</taxon>
        <taxon>Viridiplantae</taxon>
        <taxon>Streptophyta</taxon>
        <taxon>Embryophyta</taxon>
        <taxon>Tracheophyta</taxon>
        <taxon>Spermatophyta</taxon>
        <taxon>Magnoliopsida</taxon>
        <taxon>eudicotyledons</taxon>
        <taxon>Gunneridae</taxon>
        <taxon>Pentapetalae</taxon>
        <taxon>asterids</taxon>
        <taxon>campanulids</taxon>
        <taxon>Apiales</taxon>
        <taxon>Apiaceae</taxon>
        <taxon>Apioideae</taxon>
        <taxon>Scandiceae</taxon>
        <taxon>Daucinae</taxon>
        <taxon>Daucus</taxon>
        <taxon>Daucus sect. Daucus</taxon>
    </lineage>
</organism>
<evidence type="ECO:0000313" key="1">
    <source>
        <dbReference type="EMBL" id="WOH03136.1"/>
    </source>
</evidence>
<proteinExistence type="predicted"/>
<dbReference type="AlphaFoldDB" id="A0A164ZV91"/>
<dbReference type="EMBL" id="CP093347">
    <property type="protein sequence ID" value="WOH03136.1"/>
    <property type="molecule type" value="Genomic_DNA"/>
</dbReference>
<reference evidence="1" key="2">
    <citation type="submission" date="2022-03" db="EMBL/GenBank/DDBJ databases">
        <title>Draft title - Genomic analysis of global carrot germplasm unveils the trajectory of domestication and the origin of high carotenoid orange carrot.</title>
        <authorList>
            <person name="Iorizzo M."/>
            <person name="Ellison S."/>
            <person name="Senalik D."/>
            <person name="Macko-Podgorni A."/>
            <person name="Grzebelus D."/>
            <person name="Bostan H."/>
            <person name="Rolling W."/>
            <person name="Curaba J."/>
            <person name="Simon P."/>
        </authorList>
    </citation>
    <scope>NUCLEOTIDE SEQUENCE</scope>
    <source>
        <tissue evidence="1">Leaf</tissue>
    </source>
</reference>
<dbReference type="InterPro" id="IPR050796">
    <property type="entry name" value="SCF_F-box_component"/>
</dbReference>
<evidence type="ECO:0000313" key="2">
    <source>
        <dbReference type="Proteomes" id="UP000077755"/>
    </source>
</evidence>
<gene>
    <name evidence="1" type="ORF">DCAR_0522530</name>
</gene>